<feature type="domain" description="2Fe-2S ferredoxin-type" evidence="1">
    <location>
        <begin position="1"/>
        <end position="85"/>
    </location>
</feature>
<dbReference type="eggNOG" id="COG0633">
    <property type="taxonomic scope" value="Bacteria"/>
</dbReference>
<dbReference type="OrthoDB" id="370747at2"/>
<name>V9HCP8_9NEIS</name>
<organism evidence="2 3">
    <name type="scientific">Simonsiella muelleri ATCC 29453</name>
    <dbReference type="NCBI Taxonomy" id="641147"/>
    <lineage>
        <taxon>Bacteria</taxon>
        <taxon>Pseudomonadati</taxon>
        <taxon>Pseudomonadota</taxon>
        <taxon>Betaproteobacteria</taxon>
        <taxon>Neisseriales</taxon>
        <taxon>Neisseriaceae</taxon>
        <taxon>Simonsiella</taxon>
    </lineage>
</organism>
<evidence type="ECO:0000259" key="1">
    <source>
        <dbReference type="PROSITE" id="PS51085"/>
    </source>
</evidence>
<dbReference type="HOGENOM" id="CLU_082632_6_2_4"/>
<evidence type="ECO:0000313" key="3">
    <source>
        <dbReference type="Proteomes" id="UP000017813"/>
    </source>
</evidence>
<dbReference type="InterPro" id="IPR001041">
    <property type="entry name" value="2Fe-2S_ferredoxin-type"/>
</dbReference>
<dbReference type="CDD" id="cd00207">
    <property type="entry name" value="fer2"/>
    <property type="match status" value="1"/>
</dbReference>
<dbReference type="PROSITE" id="PS51085">
    <property type="entry name" value="2FE2S_FER_2"/>
    <property type="match status" value="1"/>
</dbReference>
<dbReference type="GO" id="GO:0051537">
    <property type="term" value="F:2 iron, 2 sulfur cluster binding"/>
    <property type="evidence" value="ECO:0007669"/>
    <property type="project" value="InterPro"/>
</dbReference>
<dbReference type="InterPro" id="IPR036010">
    <property type="entry name" value="2Fe-2S_ferredoxin-like_sf"/>
</dbReference>
<dbReference type="RefSeq" id="WP_002641892.1">
    <property type="nucleotide sequence ID" value="NZ_CP019448.1"/>
</dbReference>
<reference evidence="2 3" key="1">
    <citation type="submission" date="2010-03" db="EMBL/GenBank/DDBJ databases">
        <authorList>
            <consortium name="The Broad Institute Genome Sequencing Platform"/>
            <person name="Ward D."/>
            <person name="Earl A."/>
            <person name="Feldgarden M."/>
            <person name="Gevers D."/>
            <person name="Young S."/>
            <person name="Zeng Q."/>
            <person name="Koehrsen M."/>
            <person name="Alvarado L."/>
            <person name="Berlin A.M."/>
            <person name="Borenstein D."/>
            <person name="Chapman S.B."/>
            <person name="Chen Z."/>
            <person name="Engels R."/>
            <person name="Freedman E."/>
            <person name="Gellesch M."/>
            <person name="Goldberg J."/>
            <person name="Griggs A."/>
            <person name="Gujja S."/>
            <person name="Heilman E.R."/>
            <person name="Heiman D.I."/>
            <person name="Hepburn T.A."/>
            <person name="Howarth C."/>
            <person name="Jen D."/>
            <person name="Larson L."/>
            <person name="Mehta T."/>
            <person name="Park D."/>
            <person name="Pearson M."/>
            <person name="Richards J."/>
            <person name="Roberts A."/>
            <person name="Saif S."/>
            <person name="Shea T.D."/>
            <person name="Shenoy N."/>
            <person name="Sisk P."/>
            <person name="Stolte C."/>
            <person name="Sykes S.N."/>
            <person name="Walk T."/>
            <person name="White J."/>
            <person name="Yandava C."/>
            <person name="Izard J."/>
            <person name="Baranova O.V."/>
            <person name="Blanton J.M."/>
            <person name="Tanner A.C."/>
            <person name="Dewhirst F."/>
            <person name="Haas B."/>
            <person name="Nusbaum C."/>
            <person name="Birren B."/>
        </authorList>
    </citation>
    <scope>NUCLEOTIDE SEQUENCE [LARGE SCALE GENOMIC DNA]</scope>
    <source>
        <strain evidence="2 3">ATCC 29453</strain>
    </source>
</reference>
<dbReference type="SUPFAM" id="SSF54292">
    <property type="entry name" value="2Fe-2S ferredoxin-like"/>
    <property type="match status" value="1"/>
</dbReference>
<dbReference type="Pfam" id="PF00111">
    <property type="entry name" value="Fer2"/>
    <property type="match status" value="1"/>
</dbReference>
<dbReference type="AlphaFoldDB" id="V9HCP8"/>
<dbReference type="PROSITE" id="PS00197">
    <property type="entry name" value="2FE2S_FER_1"/>
    <property type="match status" value="1"/>
</dbReference>
<dbReference type="Gene3D" id="3.10.20.30">
    <property type="match status" value="1"/>
</dbReference>
<dbReference type="NCBIfam" id="NF007985">
    <property type="entry name" value="PRK10713.1"/>
    <property type="match status" value="1"/>
</dbReference>
<dbReference type="InterPro" id="IPR012675">
    <property type="entry name" value="Beta-grasp_dom_sf"/>
</dbReference>
<gene>
    <name evidence="2" type="ORF">HMPREF9021_00912</name>
</gene>
<dbReference type="KEGG" id="smur:BWP33_05975"/>
<keyword evidence="3" id="KW-1185">Reference proteome</keyword>
<dbReference type="STRING" id="641147.HMPREF9021_00912"/>
<reference evidence="2 3" key="2">
    <citation type="submission" date="2011-10" db="EMBL/GenBank/DDBJ databases">
        <title>The Genome Sequence of Simonsiella muelleri ATCC 29453.</title>
        <authorList>
            <consortium name="The Broad Institute Genome Sequencing Platform"/>
            <consortium name="The Broad Institute Genome Sequencing Center for Infectious Disease"/>
            <person name="Earl A."/>
            <person name="Ward D."/>
            <person name="Feldgarden M."/>
            <person name="Gevers D."/>
            <person name="Izard J."/>
            <person name="Baranova O.V."/>
            <person name="Blanton J.M."/>
            <person name="Tanner A.C."/>
            <person name="Dewhirst F."/>
            <person name="Young S.K."/>
            <person name="Zeng Q."/>
            <person name="Gargeya S."/>
            <person name="Fitzgerald M."/>
            <person name="Haas B."/>
            <person name="Abouelleil A."/>
            <person name="Alvarado L."/>
            <person name="Arachchi H.M."/>
            <person name="Berlin A."/>
            <person name="Brown A."/>
            <person name="Chapman S.B."/>
            <person name="Chen Z."/>
            <person name="Dunbar C."/>
            <person name="Freedman E."/>
            <person name="Gearin G."/>
            <person name="Goldberg J."/>
            <person name="Griggs A."/>
            <person name="Gujja S."/>
            <person name="Heiman D."/>
            <person name="Howarth C."/>
            <person name="Larson L."/>
            <person name="Lui A."/>
            <person name="MacDonald P.J.P."/>
            <person name="Montmayeur A."/>
            <person name="Murphy C."/>
            <person name="Neiman D."/>
            <person name="Pearson M."/>
            <person name="Priest M."/>
            <person name="Roberts A."/>
            <person name="Saif S."/>
            <person name="Shea T."/>
            <person name="Shenoy N."/>
            <person name="Sisk P."/>
            <person name="Stolte C."/>
            <person name="Sykes S."/>
            <person name="Wortman J."/>
            <person name="Nusbaum C."/>
            <person name="Birren B."/>
        </authorList>
    </citation>
    <scope>NUCLEOTIDE SEQUENCE [LARGE SCALE GENOMIC DNA]</scope>
    <source>
        <strain evidence="2 3">ATCC 29453</strain>
    </source>
</reference>
<dbReference type="InterPro" id="IPR006058">
    <property type="entry name" value="2Fe2S_fd_BS"/>
</dbReference>
<sequence length="88" mass="9992">MTTITTDEGKFNLPEHSNLLETLEKLGYAVEYQCRNGYCGSCRIKLLSGCVSYAQLPMAFLQPDEILPCCCQAQTDLHIKCRFRQPEN</sequence>
<protein>
    <recommendedName>
        <fullName evidence="1">2Fe-2S ferredoxin-type domain-containing protein</fullName>
    </recommendedName>
</protein>
<dbReference type="Proteomes" id="UP000017813">
    <property type="component" value="Unassembled WGS sequence"/>
</dbReference>
<accession>V9HCP8</accession>
<evidence type="ECO:0000313" key="2">
    <source>
        <dbReference type="EMBL" id="EFG31083.1"/>
    </source>
</evidence>
<proteinExistence type="predicted"/>
<dbReference type="EMBL" id="ADCY02000029">
    <property type="protein sequence ID" value="EFG31083.1"/>
    <property type="molecule type" value="Genomic_DNA"/>
</dbReference>
<comment type="caution">
    <text evidence="2">The sequence shown here is derived from an EMBL/GenBank/DDBJ whole genome shotgun (WGS) entry which is preliminary data.</text>
</comment>